<comment type="subcellular location">
    <subcellularLocation>
        <location evidence="1">Cell outer membrane</location>
    </subcellularLocation>
</comment>
<keyword evidence="2" id="KW-0732">Signal</keyword>
<keyword evidence="12" id="KW-1185">Reference proteome</keyword>
<sequence length="269" mass="28941">MIPVDFAHEIETMQFLKRVKHLKTYHRQYLASFAILASLLVVSGCKKKAAPPPPPPPPAMTSPAPTASITAAPTVVSPGDAVALTWHTTDATDVSIDGIGKVPSSGTQTVNPTSSTNYHLVARGDGGSADATTRVTVNSGMASSTSDSGNNMTDDASFRQNVQDVFFDYDSYDVTAQTQSVIAKDAAYLSAHPNIKVVIGGYCDERGSTEYNLALGENRASAVKKALIDAHISPDRIRTVSYGKEKQFCSEHDETCWQQNRRGQFSIDR</sequence>
<evidence type="ECO:0000256" key="5">
    <source>
        <dbReference type="ARBA" id="ARBA00023237"/>
    </source>
</evidence>
<dbReference type="HAMAP" id="MF_02204">
    <property type="entry name" value="Pal"/>
    <property type="match status" value="1"/>
</dbReference>
<evidence type="ECO:0000256" key="1">
    <source>
        <dbReference type="ARBA" id="ARBA00004442"/>
    </source>
</evidence>
<comment type="similarity">
    <text evidence="7">Belongs to the Pal lipoprotein family.</text>
</comment>
<feature type="compositionally biased region" description="Pro residues" evidence="9">
    <location>
        <begin position="50"/>
        <end position="60"/>
    </location>
</feature>
<dbReference type="Pfam" id="PF00691">
    <property type="entry name" value="OmpA"/>
    <property type="match status" value="1"/>
</dbReference>
<dbReference type="InterPro" id="IPR006664">
    <property type="entry name" value="OMP_bac"/>
</dbReference>
<evidence type="ECO:0000313" key="11">
    <source>
        <dbReference type="EMBL" id="AXC14387.1"/>
    </source>
</evidence>
<dbReference type="GO" id="GO:0009279">
    <property type="term" value="C:cell outer membrane"/>
    <property type="evidence" value="ECO:0007669"/>
    <property type="project" value="UniProtKB-SubCell"/>
</dbReference>
<keyword evidence="6" id="KW-0449">Lipoprotein</keyword>
<evidence type="ECO:0000313" key="12">
    <source>
        <dbReference type="Proteomes" id="UP000253606"/>
    </source>
</evidence>
<gene>
    <name evidence="7" type="primary">pal</name>
    <name evidence="11" type="ORF">ACPOL_5133</name>
</gene>
<feature type="region of interest" description="Disordered" evidence="9">
    <location>
        <begin position="46"/>
        <end position="66"/>
    </location>
</feature>
<evidence type="ECO:0000256" key="9">
    <source>
        <dbReference type="SAM" id="MobiDB-lite"/>
    </source>
</evidence>
<keyword evidence="3 8" id="KW-0472">Membrane</keyword>
<organism evidence="11 12">
    <name type="scientific">Acidisarcina polymorpha</name>
    <dbReference type="NCBI Taxonomy" id="2211140"/>
    <lineage>
        <taxon>Bacteria</taxon>
        <taxon>Pseudomonadati</taxon>
        <taxon>Acidobacteriota</taxon>
        <taxon>Terriglobia</taxon>
        <taxon>Terriglobales</taxon>
        <taxon>Acidobacteriaceae</taxon>
        <taxon>Acidisarcina</taxon>
    </lineage>
</organism>
<dbReference type="InterPro" id="IPR036737">
    <property type="entry name" value="OmpA-like_sf"/>
</dbReference>
<proteinExistence type="inferred from homology"/>
<dbReference type="PRINTS" id="PR01021">
    <property type="entry name" value="OMPADOMAIN"/>
</dbReference>
<accession>A0A2Z5G6H1</accession>
<dbReference type="GO" id="GO:0051301">
    <property type="term" value="P:cell division"/>
    <property type="evidence" value="ECO:0007669"/>
    <property type="project" value="InterPro"/>
</dbReference>
<protein>
    <recommendedName>
        <fullName evidence="7">Peptidoglycan-associated protein</fullName>
    </recommendedName>
</protein>
<evidence type="ECO:0000256" key="4">
    <source>
        <dbReference type="ARBA" id="ARBA00023139"/>
    </source>
</evidence>
<evidence type="ECO:0000256" key="3">
    <source>
        <dbReference type="ARBA" id="ARBA00023136"/>
    </source>
</evidence>
<dbReference type="InterPro" id="IPR006665">
    <property type="entry name" value="OmpA-like"/>
</dbReference>
<keyword evidence="4" id="KW-0564">Palmitate</keyword>
<dbReference type="InterPro" id="IPR039001">
    <property type="entry name" value="Pal"/>
</dbReference>
<dbReference type="KEGG" id="abas:ACPOL_5133"/>
<dbReference type="RefSeq" id="WP_236656978.1">
    <property type="nucleotide sequence ID" value="NZ_CP030840.1"/>
</dbReference>
<dbReference type="AlphaFoldDB" id="A0A2Z5G6H1"/>
<dbReference type="CDD" id="cd07185">
    <property type="entry name" value="OmpA_C-like"/>
    <property type="match status" value="1"/>
</dbReference>
<reference evidence="11 12" key="1">
    <citation type="journal article" date="2018" name="Front. Microbiol.">
        <title>Hydrolytic Capabilities as a Key to Environmental Success: Chitinolytic and Cellulolytic Acidobacteria From Acidic Sub-arctic Soils and Boreal Peatlands.</title>
        <authorList>
            <person name="Belova S.E."/>
            <person name="Ravin N.V."/>
            <person name="Pankratov T.A."/>
            <person name="Rakitin A.L."/>
            <person name="Ivanova A.A."/>
            <person name="Beletsky A.V."/>
            <person name="Mardanov A.V."/>
            <person name="Sinninghe Damste J.S."/>
            <person name="Dedysh S.N."/>
        </authorList>
    </citation>
    <scope>NUCLEOTIDE SEQUENCE [LARGE SCALE GENOMIC DNA]</scope>
    <source>
        <strain evidence="11 12">SBC82</strain>
    </source>
</reference>
<keyword evidence="5" id="KW-0998">Cell outer membrane</keyword>
<evidence type="ECO:0000256" key="7">
    <source>
        <dbReference type="HAMAP-Rule" id="MF_02204"/>
    </source>
</evidence>
<dbReference type="EMBL" id="CP030840">
    <property type="protein sequence ID" value="AXC14387.1"/>
    <property type="molecule type" value="Genomic_DNA"/>
</dbReference>
<evidence type="ECO:0000256" key="6">
    <source>
        <dbReference type="ARBA" id="ARBA00023288"/>
    </source>
</evidence>
<evidence type="ECO:0000256" key="8">
    <source>
        <dbReference type="PROSITE-ProRule" id="PRU00473"/>
    </source>
</evidence>
<dbReference type="PANTHER" id="PTHR30329:SF21">
    <property type="entry name" value="LIPOPROTEIN YIAD-RELATED"/>
    <property type="match status" value="1"/>
</dbReference>
<dbReference type="Gene3D" id="3.30.1330.60">
    <property type="entry name" value="OmpA-like domain"/>
    <property type="match status" value="1"/>
</dbReference>
<dbReference type="PROSITE" id="PS51123">
    <property type="entry name" value="OMPA_2"/>
    <property type="match status" value="1"/>
</dbReference>
<dbReference type="PANTHER" id="PTHR30329">
    <property type="entry name" value="STATOR ELEMENT OF FLAGELLAR MOTOR COMPLEX"/>
    <property type="match status" value="1"/>
</dbReference>
<evidence type="ECO:0000259" key="10">
    <source>
        <dbReference type="PROSITE" id="PS51123"/>
    </source>
</evidence>
<name>A0A2Z5G6H1_9BACT</name>
<feature type="domain" description="OmpA-like" evidence="10">
    <location>
        <begin position="154"/>
        <end position="269"/>
    </location>
</feature>
<dbReference type="SUPFAM" id="SSF103088">
    <property type="entry name" value="OmpA-like"/>
    <property type="match status" value="1"/>
</dbReference>
<dbReference type="InterPro" id="IPR050330">
    <property type="entry name" value="Bact_OuterMem_StrucFunc"/>
</dbReference>
<dbReference type="Proteomes" id="UP000253606">
    <property type="component" value="Chromosome"/>
</dbReference>
<evidence type="ECO:0000256" key="2">
    <source>
        <dbReference type="ARBA" id="ARBA00022729"/>
    </source>
</evidence>